<dbReference type="Proteomes" id="UP000185781">
    <property type="component" value="Unassembled WGS sequence"/>
</dbReference>
<dbReference type="AlphaFoldDB" id="A0A1N7MGC3"/>
<accession>A0A1N7MGC3</accession>
<dbReference type="EMBL" id="FTOV01000003">
    <property type="protein sequence ID" value="SIS85092.1"/>
    <property type="molecule type" value="Genomic_DNA"/>
</dbReference>
<evidence type="ECO:0000313" key="2">
    <source>
        <dbReference type="Proteomes" id="UP000185781"/>
    </source>
</evidence>
<reference evidence="1 2" key="1">
    <citation type="submission" date="2017-01" db="EMBL/GenBank/DDBJ databases">
        <authorList>
            <person name="Mah S.A."/>
            <person name="Swanson W.J."/>
            <person name="Moy G.W."/>
            <person name="Vacquier V.D."/>
        </authorList>
    </citation>
    <scope>NUCLEOTIDE SEQUENCE [LARGE SCALE GENOMIC DNA]</scope>
    <source>
        <strain evidence="1 2">DSM 18014</strain>
    </source>
</reference>
<gene>
    <name evidence="1" type="ORF">SAMN05421785_103199</name>
</gene>
<name>A0A1N7MGC3_9FLAO</name>
<organism evidence="1 2">
    <name type="scientific">Chryseobacterium gambrini</name>
    <dbReference type="NCBI Taxonomy" id="373672"/>
    <lineage>
        <taxon>Bacteria</taxon>
        <taxon>Pseudomonadati</taxon>
        <taxon>Bacteroidota</taxon>
        <taxon>Flavobacteriia</taxon>
        <taxon>Flavobacteriales</taxon>
        <taxon>Weeksellaceae</taxon>
        <taxon>Chryseobacterium group</taxon>
        <taxon>Chryseobacterium</taxon>
    </lineage>
</organism>
<sequence length="71" mass="8450">MKYSDYQHLLGKNKIQLINDFGQEFNYYPDNIWTYIIKTGWMGSKSVLILFFKDDVVSTIKIKTFYGKIKT</sequence>
<dbReference type="STRING" id="373672.SAMN05421785_103199"/>
<dbReference type="OrthoDB" id="1263809at2"/>
<evidence type="ECO:0000313" key="1">
    <source>
        <dbReference type="EMBL" id="SIS85092.1"/>
    </source>
</evidence>
<proteinExistence type="predicted"/>
<protein>
    <submittedName>
        <fullName evidence="1">Uncharacterized protein</fullName>
    </submittedName>
</protein>